<dbReference type="Proteomes" id="UP000236075">
    <property type="component" value="Unassembled WGS sequence"/>
</dbReference>
<sequence length="160" mass="17137">MTPESSVFMMNSMRPPAFQPIIMMKRNLIPSTAFLAALVFVACDGGKKQDHPRDVSVPSEQAVPKTPGEKILAVLLLIQDQATANAHAAEVKELAASLPGDIPNEEAVNIANELMRLASRECYGSSSLEDALKGIHFDAGEYTGSVPLDVDGFEPTAEEP</sequence>
<comment type="caution">
    <text evidence="1">The sequence shown here is derived from an EMBL/GenBank/DDBJ whole genome shotgun (WGS) entry which is preliminary data.</text>
</comment>
<evidence type="ECO:0000313" key="2">
    <source>
        <dbReference type="Proteomes" id="UP000236075"/>
    </source>
</evidence>
<reference evidence="1 2" key="1">
    <citation type="journal article" date="2017" name="BMC Genomics">
        <title>Genome sequencing of 39 Akkermansia muciniphila isolates reveals its population structure, genomic and functional diverisity, and global distribution in mammalian gut microbiotas.</title>
        <authorList>
            <person name="Guo X."/>
            <person name="Li S."/>
            <person name="Zhang J."/>
            <person name="Wu F."/>
            <person name="Li X."/>
            <person name="Wu D."/>
            <person name="Zhang M."/>
            <person name="Ou Z."/>
            <person name="Jie Z."/>
            <person name="Yan Q."/>
            <person name="Li P."/>
            <person name="Yi J."/>
            <person name="Peng Y."/>
        </authorList>
    </citation>
    <scope>NUCLEOTIDE SEQUENCE [LARGE SCALE GENOMIC DNA]</scope>
    <source>
        <strain evidence="1 2">GP28</strain>
    </source>
</reference>
<dbReference type="EMBL" id="PJLB01000012">
    <property type="protein sequence ID" value="PNC99974.1"/>
    <property type="molecule type" value="Genomic_DNA"/>
</dbReference>
<protein>
    <submittedName>
        <fullName evidence="1">Uncharacterized protein</fullName>
    </submittedName>
</protein>
<accession>A0AAX0WJU8</accession>
<dbReference type="AlphaFoldDB" id="A0AAX0WJU8"/>
<organism evidence="1 2">
    <name type="scientific">Akkermansia muciniphila</name>
    <dbReference type="NCBI Taxonomy" id="239935"/>
    <lineage>
        <taxon>Bacteria</taxon>
        <taxon>Pseudomonadati</taxon>
        <taxon>Verrucomicrobiota</taxon>
        <taxon>Verrucomicrobiia</taxon>
        <taxon>Verrucomicrobiales</taxon>
        <taxon>Akkermansiaceae</taxon>
        <taxon>Akkermansia</taxon>
    </lineage>
</organism>
<evidence type="ECO:0000313" key="1">
    <source>
        <dbReference type="EMBL" id="PNC99974.1"/>
    </source>
</evidence>
<name>A0AAX0WJU8_9BACT</name>
<gene>
    <name evidence="1" type="ORF">CXT95_11255</name>
</gene>
<proteinExistence type="predicted"/>